<protein>
    <submittedName>
        <fullName evidence="1">Head to tail adaptor</fullName>
    </submittedName>
</protein>
<name>A0A8S5MA65_9CAUD</name>
<accession>A0A8S5MA65</accession>
<reference evidence="1" key="1">
    <citation type="journal article" date="2021" name="Proc. Natl. Acad. Sci. U.S.A.">
        <title>A Catalog of Tens of Thousands of Viruses from Human Metagenomes Reveals Hidden Associations with Chronic Diseases.</title>
        <authorList>
            <person name="Tisza M.J."/>
            <person name="Buck C.B."/>
        </authorList>
    </citation>
    <scope>NUCLEOTIDE SEQUENCE</scope>
    <source>
        <strain evidence="1">CtsDY37</strain>
    </source>
</reference>
<organism evidence="1">
    <name type="scientific">Siphoviridae sp. ctsDY37</name>
    <dbReference type="NCBI Taxonomy" id="2826483"/>
    <lineage>
        <taxon>Viruses</taxon>
        <taxon>Duplodnaviria</taxon>
        <taxon>Heunggongvirae</taxon>
        <taxon>Uroviricota</taxon>
        <taxon>Caudoviricetes</taxon>
    </lineage>
</organism>
<dbReference type="EMBL" id="BK014859">
    <property type="protein sequence ID" value="DAD79108.1"/>
    <property type="molecule type" value="Genomic_DNA"/>
</dbReference>
<evidence type="ECO:0000313" key="1">
    <source>
        <dbReference type="EMBL" id="DAD79108.1"/>
    </source>
</evidence>
<sequence>MDESNNEEVLNNEETSENNELDLTPIIESIVNIINQENTDEEFIEKILQRLISFGYTPSEADSWMITFCMQKVENHIKNSCNISEIPDELKEIEIDRICGEFLFSKKQTNQLNADNGFDVEMAIKQVQAGDTNVTFAVGEGSETLETKLNALISYLMNFGEGDFVCYRQIKW</sequence>
<proteinExistence type="predicted"/>